<feature type="transmembrane region" description="Helical" evidence="1">
    <location>
        <begin position="253"/>
        <end position="270"/>
    </location>
</feature>
<feature type="transmembrane region" description="Helical" evidence="1">
    <location>
        <begin position="361"/>
        <end position="390"/>
    </location>
</feature>
<feature type="transmembrane region" description="Helical" evidence="1">
    <location>
        <begin position="126"/>
        <end position="148"/>
    </location>
</feature>
<keyword evidence="1" id="KW-1133">Transmembrane helix</keyword>
<feature type="transmembrane region" description="Helical" evidence="1">
    <location>
        <begin position="329"/>
        <end position="349"/>
    </location>
</feature>
<organism evidence="2 3">
    <name type="scientific">Hungatella hathewayi</name>
    <dbReference type="NCBI Taxonomy" id="154046"/>
    <lineage>
        <taxon>Bacteria</taxon>
        <taxon>Bacillati</taxon>
        <taxon>Bacillota</taxon>
        <taxon>Clostridia</taxon>
        <taxon>Lachnospirales</taxon>
        <taxon>Lachnospiraceae</taxon>
        <taxon>Hungatella</taxon>
    </lineage>
</organism>
<evidence type="ECO:0000313" key="3">
    <source>
        <dbReference type="Proteomes" id="UP000434223"/>
    </source>
</evidence>
<keyword evidence="1" id="KW-0812">Transmembrane</keyword>
<dbReference type="EMBL" id="WNME01000033">
    <property type="protein sequence ID" value="MUB66771.1"/>
    <property type="molecule type" value="Genomic_DNA"/>
</dbReference>
<evidence type="ECO:0008006" key="4">
    <source>
        <dbReference type="Google" id="ProtNLM"/>
    </source>
</evidence>
<dbReference type="RefSeq" id="WP_055652211.1">
    <property type="nucleotide sequence ID" value="NZ_CZAZ01000050.1"/>
</dbReference>
<proteinExistence type="predicted"/>
<evidence type="ECO:0000313" key="2">
    <source>
        <dbReference type="EMBL" id="MUB66771.1"/>
    </source>
</evidence>
<protein>
    <recommendedName>
        <fullName evidence="4">O-antigen ligase domain-containing protein</fullName>
    </recommendedName>
</protein>
<feature type="transmembrane region" description="Helical" evidence="1">
    <location>
        <begin position="96"/>
        <end position="114"/>
    </location>
</feature>
<feature type="transmembrane region" description="Helical" evidence="1">
    <location>
        <begin position="47"/>
        <end position="65"/>
    </location>
</feature>
<dbReference type="Proteomes" id="UP000434223">
    <property type="component" value="Unassembled WGS sequence"/>
</dbReference>
<feature type="transmembrane region" description="Helical" evidence="1">
    <location>
        <begin position="23"/>
        <end position="41"/>
    </location>
</feature>
<reference evidence="2 3" key="1">
    <citation type="submission" date="2019-09" db="EMBL/GenBank/DDBJ databases">
        <title>Draft genome sequencing of Hungatella hathewayi 123Y-2.</title>
        <authorList>
            <person name="Lv Q."/>
            <person name="Li S."/>
        </authorList>
    </citation>
    <scope>NUCLEOTIDE SEQUENCE [LARGE SCALE GENOMIC DNA]</scope>
    <source>
        <strain evidence="2 3">123Y-2</strain>
    </source>
</reference>
<keyword evidence="1" id="KW-0472">Membrane</keyword>
<evidence type="ECO:0000256" key="1">
    <source>
        <dbReference type="SAM" id="Phobius"/>
    </source>
</evidence>
<name>A0AAW9WMZ7_9FIRM</name>
<comment type="caution">
    <text evidence="2">The sequence shown here is derived from an EMBL/GenBank/DDBJ whole genome shotgun (WGS) entry which is preliminary data.</text>
</comment>
<dbReference type="AlphaFoldDB" id="A0AAW9WMZ7"/>
<sequence>MNATTATTLTKQNTAVRLIKHNGLDRIFAFLFAVMVIVQPLRSFLPVTLSMAIIIASIPYILFFLSSRWLSMKSVYFVAPYAIFRIINHGTSVEEFITMLFLILLVIFLSNNWFDFDDFFKWTVRISCFASACLILQNLAHLIANIHIPFLNIGMLRDGMSSYETLISTGTASGVYRPSAFFIEPSAYTQYAYPVLVYLLFKSGSKRSLKFALLISIGIIASTSGMGIMLAVGLWGLYLFYNSFGTGKIKRKWFGVFIVAVLMVLVAYIMSPQLQYSVQRIFTGIGGQNSAIQGRLGGGQYYISLFNRSEFLFGTGDAGTELTMYMSGLYHLIYIDGVICAALFILMFAVQAIRRRGGDRLLPCIVILMTVFSDTTLIQTLVYVMIYVFATVNHVEVKQLKRKIKIRVPSKH</sequence>
<accession>A0AAW9WMZ7</accession>
<feature type="transmembrane region" description="Helical" evidence="1">
    <location>
        <begin position="211"/>
        <end position="241"/>
    </location>
</feature>
<gene>
    <name evidence="2" type="ORF">GNE07_27535</name>
</gene>